<dbReference type="InterPro" id="IPR000845">
    <property type="entry name" value="Nucleoside_phosphorylase_d"/>
</dbReference>
<dbReference type="InterPro" id="IPR019963">
    <property type="entry name" value="FL_hydrolase_MqnB"/>
</dbReference>
<dbReference type="GO" id="GO:0009116">
    <property type="term" value="P:nucleoside metabolic process"/>
    <property type="evidence" value="ECO:0007669"/>
    <property type="project" value="InterPro"/>
</dbReference>
<dbReference type="CDD" id="cd17766">
    <property type="entry name" value="futalosine_nucleosidase_MqnB"/>
    <property type="match status" value="1"/>
</dbReference>
<proteinExistence type="inferred from homology"/>
<dbReference type="PANTHER" id="PTHR46832:SF2">
    <property type="entry name" value="FUTALOSINE HYDROLASE"/>
    <property type="match status" value="1"/>
</dbReference>
<organism evidence="4 5">
    <name type="scientific">Salibacterium halotolerans</name>
    <dbReference type="NCBI Taxonomy" id="1884432"/>
    <lineage>
        <taxon>Bacteria</taxon>
        <taxon>Bacillati</taxon>
        <taxon>Bacillota</taxon>
        <taxon>Bacilli</taxon>
        <taxon>Bacillales</taxon>
        <taxon>Bacillaceae</taxon>
    </lineage>
</organism>
<dbReference type="GO" id="GO:0019284">
    <property type="term" value="P:L-methionine salvage from S-adenosylmethionine"/>
    <property type="evidence" value="ECO:0007669"/>
    <property type="project" value="TreeGrafter"/>
</dbReference>
<dbReference type="UniPathway" id="UPA00079"/>
<comment type="function">
    <text evidence="1">Catalyzes the hydrolysis of futalosine (FL) to dehypoxanthine futalosine (DHFL) and hypoxanthine, a step in the biosynthesis of menaquinone (MK, vitamin K2).</text>
</comment>
<dbReference type="GO" id="GO:0009234">
    <property type="term" value="P:menaquinone biosynthetic process"/>
    <property type="evidence" value="ECO:0007669"/>
    <property type="project" value="UniProtKB-UniRule"/>
</dbReference>
<name>A0A1I5W8R5_9BACI</name>
<dbReference type="EMBL" id="FOXD01000019">
    <property type="protein sequence ID" value="SFQ15997.1"/>
    <property type="molecule type" value="Genomic_DNA"/>
</dbReference>
<comment type="similarity">
    <text evidence="1">Belongs to the PNP/UDP phosphorylase family. Futalosine hydrolase subfamily.</text>
</comment>
<dbReference type="GO" id="GO:0005829">
    <property type="term" value="C:cytosol"/>
    <property type="evidence" value="ECO:0007669"/>
    <property type="project" value="TreeGrafter"/>
</dbReference>
<keyword evidence="1 4" id="KW-0378">Hydrolase</keyword>
<evidence type="ECO:0000259" key="3">
    <source>
        <dbReference type="Pfam" id="PF01048"/>
    </source>
</evidence>
<dbReference type="Pfam" id="PF01048">
    <property type="entry name" value="PNP_UDP_1"/>
    <property type="match status" value="1"/>
</dbReference>
<dbReference type="STRING" id="1884432.SAMN05518683_11936"/>
<dbReference type="Proteomes" id="UP000198892">
    <property type="component" value="Unassembled WGS sequence"/>
</dbReference>
<gene>
    <name evidence="1" type="primary">mqnB</name>
    <name evidence="4" type="ORF">SAMN05518683_11936</name>
</gene>
<dbReference type="HAMAP" id="MF_00991">
    <property type="entry name" value="MqnB"/>
    <property type="match status" value="1"/>
</dbReference>
<evidence type="ECO:0000313" key="5">
    <source>
        <dbReference type="Proteomes" id="UP000198892"/>
    </source>
</evidence>
<reference evidence="5" key="1">
    <citation type="submission" date="2016-10" db="EMBL/GenBank/DDBJ databases">
        <authorList>
            <person name="Varghese N."/>
            <person name="Submissions S."/>
        </authorList>
    </citation>
    <scope>NUCLEOTIDE SEQUENCE [LARGE SCALE GENOMIC DNA]</scope>
    <source>
        <strain evidence="5">S7</strain>
    </source>
</reference>
<evidence type="ECO:0000256" key="1">
    <source>
        <dbReference type="HAMAP-Rule" id="MF_00991"/>
    </source>
</evidence>
<keyword evidence="1" id="KW-0474">Menaquinone biosynthesis</keyword>
<comment type="pathway">
    <text evidence="1">Quinol/quinone metabolism; menaquinone biosynthesis.</text>
</comment>
<accession>A0A1I5W8R5</accession>
<comment type="catalytic activity">
    <reaction evidence="1">
        <text>futalosine + H2O = dehypoxanthine futalosine + hypoxanthine</text>
        <dbReference type="Rhea" id="RHEA:25904"/>
        <dbReference type="ChEBI" id="CHEBI:15377"/>
        <dbReference type="ChEBI" id="CHEBI:17368"/>
        <dbReference type="ChEBI" id="CHEBI:58863"/>
        <dbReference type="ChEBI" id="CHEBI:58864"/>
        <dbReference type="EC" id="3.2.2.26"/>
    </reaction>
</comment>
<keyword evidence="5" id="KW-1185">Reference proteome</keyword>
<feature type="domain" description="Nucleoside phosphorylase" evidence="3">
    <location>
        <begin position="19"/>
        <end position="196"/>
    </location>
</feature>
<evidence type="ECO:0000313" key="4">
    <source>
        <dbReference type="EMBL" id="SFQ15997.1"/>
    </source>
</evidence>
<dbReference type="Gene3D" id="3.40.50.1580">
    <property type="entry name" value="Nucleoside phosphorylase domain"/>
    <property type="match status" value="1"/>
</dbReference>
<protein>
    <recommendedName>
        <fullName evidence="1 2">Futalosine hydrolase</fullName>
        <shortName evidence="1">FL hydrolase</shortName>
        <ecNumber evidence="1 2">3.2.2.26</ecNumber>
    </recommendedName>
    <alternativeName>
        <fullName evidence="1">Futalosine nucleosidase</fullName>
    </alternativeName>
    <alternativeName>
        <fullName evidence="1">Menaquinone biosynthetic enzyme MqnB</fullName>
    </alternativeName>
</protein>
<dbReference type="NCBIfam" id="NF006087">
    <property type="entry name" value="PRK08236.1"/>
    <property type="match status" value="1"/>
</dbReference>
<dbReference type="InterPro" id="IPR035994">
    <property type="entry name" value="Nucleoside_phosphorylase_sf"/>
</dbReference>
<dbReference type="SUPFAM" id="SSF53167">
    <property type="entry name" value="Purine and uridine phosphorylases"/>
    <property type="match status" value="1"/>
</dbReference>
<dbReference type="GO" id="GO:0008930">
    <property type="term" value="F:methylthioadenosine nucleosidase activity"/>
    <property type="evidence" value="ECO:0007669"/>
    <property type="project" value="TreeGrafter"/>
</dbReference>
<dbReference type="EC" id="3.2.2.26" evidence="1 2"/>
<dbReference type="AlphaFoldDB" id="A0A1I5W8R5"/>
<dbReference type="GO" id="GO:0008782">
    <property type="term" value="F:adenosylhomocysteine nucleosidase activity"/>
    <property type="evidence" value="ECO:0007669"/>
    <property type="project" value="TreeGrafter"/>
</dbReference>
<dbReference type="NCBIfam" id="TIGR03664">
    <property type="entry name" value="fut_nucase"/>
    <property type="match status" value="1"/>
</dbReference>
<sequence length="215" mass="22652">MEEGKILIVTAVEKEAEVLHKGLENDPRFVVEAGGAGLAEAAVSTASALQREKYKAVINAGIAGAFQESEGIGAIVIANEMVAAEAGAEAPDGFLSMEHLGLGASRYHCDPAMVEQMRQKAEEAGMHACTGPVLTTLTATGTYATADRLRDRFSGARAEAMEGFGVAAAARRQNIPAFEVRAVSNPVGPRDRDNWDIPGALAALEQMSPILREVF</sequence>
<dbReference type="PANTHER" id="PTHR46832">
    <property type="entry name" value="5'-METHYLTHIOADENOSINE/S-ADENOSYLHOMOCYSTEINE NUCLEOSIDASE"/>
    <property type="match status" value="1"/>
</dbReference>
<evidence type="ECO:0000256" key="2">
    <source>
        <dbReference type="NCBIfam" id="TIGR03664"/>
    </source>
</evidence>